<sequence>MKKTIAVILAASMALTLGACGTNGGEASSGPVENTGETYTWKLGTIYNDPSAKPDFNSFGIATQKFCDLVAERTNGQLIIEPYYSSVLGASEELWGSLRDNEVQVFYGQPMSTSDPRFGAWNIPYMFSDYDQVEELIASPDAPLFQLAQEWMEEDGVHLVAVGGGVFRGFFNIKHEVGAIEDIRDLKCRIYEDKVVQTYWGDVCNATSMAFSEVYTGMQTSAIDGLEFAATSVLSSQYYDIANPSYYSDIDWQWTSGNNLVVSRDAWNELPDDLKEIVTECAWEAQDVFLEEEKANGEAALAELESHGTVIHELTDEERQTWIDHARSLDDKMKEEIGEETWNEVWDVINSYNG</sequence>
<dbReference type="RefSeq" id="WP_349139985.1">
    <property type="nucleotide sequence ID" value="NZ_JBBMFT010000003.1"/>
</dbReference>
<protein>
    <submittedName>
        <fullName evidence="3">TRAP transporter substrate-binding protein</fullName>
    </submittedName>
</protein>
<dbReference type="InterPro" id="IPR038404">
    <property type="entry name" value="TRAP_DctP_sf"/>
</dbReference>
<keyword evidence="4" id="KW-1185">Reference proteome</keyword>
<evidence type="ECO:0000256" key="2">
    <source>
        <dbReference type="SAM" id="SignalP"/>
    </source>
</evidence>
<dbReference type="NCBIfam" id="NF037995">
    <property type="entry name" value="TRAP_S1"/>
    <property type="match status" value="1"/>
</dbReference>
<dbReference type="InterPro" id="IPR018389">
    <property type="entry name" value="DctP_fam"/>
</dbReference>
<dbReference type="CDD" id="cd13603">
    <property type="entry name" value="PBP2_TRAP_Siap_TeaA_like"/>
    <property type="match status" value="1"/>
</dbReference>
<evidence type="ECO:0000313" key="4">
    <source>
        <dbReference type="Proteomes" id="UP001440599"/>
    </source>
</evidence>
<proteinExistence type="predicted"/>
<dbReference type="Pfam" id="PF03480">
    <property type="entry name" value="DctP"/>
    <property type="match status" value="1"/>
</dbReference>
<reference evidence="3 4" key="1">
    <citation type="submission" date="2024-03" db="EMBL/GenBank/DDBJ databases">
        <title>Human intestinal bacterial collection.</title>
        <authorList>
            <person name="Pauvert C."/>
            <person name="Hitch T.C.A."/>
            <person name="Clavel T."/>
        </authorList>
    </citation>
    <scope>NUCLEOTIDE SEQUENCE [LARGE SCALE GENOMIC DNA]</scope>
    <source>
        <strain evidence="3 4">CLA-AP-H34</strain>
    </source>
</reference>
<organism evidence="3 4">
    <name type="scientific">Flavonifractor hominis</name>
    <dbReference type="NCBI Taxonomy" id="3133178"/>
    <lineage>
        <taxon>Bacteria</taxon>
        <taxon>Bacillati</taxon>
        <taxon>Bacillota</taxon>
        <taxon>Clostridia</taxon>
        <taxon>Eubacteriales</taxon>
        <taxon>Oscillospiraceae</taxon>
        <taxon>Flavonifractor</taxon>
    </lineage>
</organism>
<dbReference type="Gene3D" id="3.40.190.170">
    <property type="entry name" value="Bacterial extracellular solute-binding protein, family 7"/>
    <property type="match status" value="1"/>
</dbReference>
<evidence type="ECO:0000256" key="1">
    <source>
        <dbReference type="ARBA" id="ARBA00022729"/>
    </source>
</evidence>
<comment type="caution">
    <text evidence="3">The sequence shown here is derived from an EMBL/GenBank/DDBJ whole genome shotgun (WGS) entry which is preliminary data.</text>
</comment>
<dbReference type="PROSITE" id="PS51257">
    <property type="entry name" value="PROKAR_LIPOPROTEIN"/>
    <property type="match status" value="1"/>
</dbReference>
<accession>A0ABV1ET06</accession>
<keyword evidence="1 2" id="KW-0732">Signal</keyword>
<feature type="signal peptide" evidence="2">
    <location>
        <begin position="1"/>
        <end position="21"/>
    </location>
</feature>
<dbReference type="EMBL" id="JBBMFT010000003">
    <property type="protein sequence ID" value="MEQ2456383.1"/>
    <property type="molecule type" value="Genomic_DNA"/>
</dbReference>
<dbReference type="PANTHER" id="PTHR33376">
    <property type="match status" value="1"/>
</dbReference>
<evidence type="ECO:0000313" key="3">
    <source>
        <dbReference type="EMBL" id="MEQ2456383.1"/>
    </source>
</evidence>
<gene>
    <name evidence="3" type="ORF">WMO45_07605</name>
</gene>
<dbReference type="Proteomes" id="UP001440599">
    <property type="component" value="Unassembled WGS sequence"/>
</dbReference>
<feature type="chain" id="PRO_5046082112" evidence="2">
    <location>
        <begin position="22"/>
        <end position="354"/>
    </location>
</feature>
<dbReference type="PANTHER" id="PTHR33376:SF5">
    <property type="entry name" value="EXTRACYTOPLASMIC SOLUTE RECEPTOR PROTEIN"/>
    <property type="match status" value="1"/>
</dbReference>
<name>A0ABV1ET06_9FIRM</name>